<feature type="transmembrane region" description="Helical" evidence="11">
    <location>
        <begin position="1307"/>
        <end position="1333"/>
    </location>
</feature>
<keyword evidence="8 11" id="KW-1133">Transmembrane helix</keyword>
<dbReference type="Proteomes" id="UP000038009">
    <property type="component" value="Unassembled WGS sequence"/>
</dbReference>
<dbReference type="PANTHER" id="PTHR19229:SF36">
    <property type="entry name" value="ATP-BINDING CASSETTE SUB-FAMILY A MEMBER 2"/>
    <property type="match status" value="1"/>
</dbReference>
<feature type="transmembrane region" description="Helical" evidence="11">
    <location>
        <begin position="1466"/>
        <end position="1486"/>
    </location>
</feature>
<dbReference type="InterPro" id="IPR003593">
    <property type="entry name" value="AAA+_ATPase"/>
</dbReference>
<dbReference type="InterPro" id="IPR026082">
    <property type="entry name" value="ABCA"/>
</dbReference>
<feature type="domain" description="ABC transporter" evidence="12">
    <location>
        <begin position="671"/>
        <end position="900"/>
    </location>
</feature>
<dbReference type="OrthoDB" id="10255969at2759"/>
<feature type="compositionally biased region" description="Polar residues" evidence="10">
    <location>
        <begin position="604"/>
        <end position="621"/>
    </location>
</feature>
<evidence type="ECO:0000256" key="10">
    <source>
        <dbReference type="SAM" id="MobiDB-lite"/>
    </source>
</evidence>
<dbReference type="InterPro" id="IPR003439">
    <property type="entry name" value="ABC_transporter-like_ATP-bd"/>
</dbReference>
<dbReference type="Pfam" id="PF12698">
    <property type="entry name" value="ABC2_membrane_3"/>
    <property type="match status" value="2"/>
</dbReference>
<feature type="transmembrane region" description="Helical" evidence="11">
    <location>
        <begin position="532"/>
        <end position="553"/>
    </location>
</feature>
<gene>
    <name evidence="13" type="ORF">ABL78_2153</name>
</gene>
<dbReference type="PANTHER" id="PTHR19229">
    <property type="entry name" value="ATP-BINDING CASSETTE TRANSPORTER SUBFAMILY A ABCA"/>
    <property type="match status" value="1"/>
</dbReference>
<feature type="transmembrane region" description="Helical" evidence="11">
    <location>
        <begin position="436"/>
        <end position="457"/>
    </location>
</feature>
<dbReference type="GO" id="GO:0005524">
    <property type="term" value="F:ATP binding"/>
    <property type="evidence" value="ECO:0007669"/>
    <property type="project" value="UniProtKB-KW"/>
</dbReference>
<dbReference type="EMBL" id="LJSK01000041">
    <property type="protein sequence ID" value="KPI88774.1"/>
    <property type="molecule type" value="Genomic_DNA"/>
</dbReference>
<feature type="transmembrane region" description="Helical" evidence="11">
    <location>
        <begin position="464"/>
        <end position="483"/>
    </location>
</feature>
<sequence length="1867" mass="206732">MAFFKGYFNQLYGLLVKTFLQRWRTPISTIMEVLLPCLFVIIFSIAYWFCDSTHRPAQMYDGGSATVAMNMTEFTTYFMCRNVTSRLRVPWRPCMPSPRTPEFVCLNLIGNGQEICLATASYAALSGMLYSMYFGSGPLALNSMDGHLALSAMVTQISRNDDPTFFGRSGRASLSHYGRLLVSSDSGAVAQRFMQFCRTQSGMCSEVLHPTPFESLHAAKDYAAKNANTVWGIVDIPSASLTGTGEKEFTISMNFTATANTASGEVKSLFSRGLAADGSAGYVLYWTSGFMTLQTFVHEFYMQEALNTYSIVGPATYASDATGGVEGISKYLTQYGSQVIPMPTPAHYDNAFLTKWAYYMPLLAVMAALYPTSRLVMLIVSEKHNGIREAMLIMGLHPSCLYIGWYASTLIMDIIASLLASMFLKVGFFGRVDYGLLVLLYFTFMQQNTALCFFVSSIFKNPRVASWCIAFVLFVCAIPSYSFPVGMEDIQKIFCCLIPCVGYAEVFSKMLNHVSAGQNYGWPQARVGYFDYSMAIGMMWASFGALMLFSFYLDRVSFGAVGRRAHPLFFLMPLWNMFGKRQAPLIKMSDMGTPLHRGSPVEPETSTDSDPYCDSTMSSPLKKNKKKDAGTHRLIEHYNDVVDPMDPSIAAVFHRLRKVYIGGGILGFFYTYFTGLFRDGDRVVALDGVTFAMRTGEVSVLLGPNGAGKTTIMGMATGMVNPTNGDVYVRGYDAHTHLDQCRQNIGYCPQRDIVWSHLTVEEHITFYARMKGSESIHVQEKVDYVMDLVELREKRYCKAANLSGGQRRRLCVAIAMVGDSSVLFLDEPTAGMDIKGRKTVYDALNRSRAKRSVLISTHLLDEADRIADRVLIVNNGLLCAEGSTMYLKSQMEVGYVVTCLLEGGMSTSDANRAADALVDFVRTESYTMQQENAEMGKDCVVLGVDRRGLEVSFRFPMTLLGSAGVRLLSLMQAKSAQLHLRNVALNLTTLEDVFFSVTRSRPLMAAVPEGELVTGAVRSKDSVTKSPLSPSVTEEVYESNMSTVAVFGRHFRALFLKRCYYAQRDIKLLVYQVLLPVIFLLLSLFVNLVREPNQRALRLDMTMYPDYAKNPSQVMTAYSEFSGPVMDMVRFPMTVTNAFHLDENVPNSAWGPHYLTDFRSIASGQANASYDMSKFLRDEIGTHTPPRYIAIAPVGALFQQGMPKNVPTLLHNSSASHSAPQALNALYHLARTQLFGTSVPQQTVVNSPMKLGEFEKSLVTSSRQVMVGIFIILPFIFIPSNTIGYIVEEKETGARHMQWLSGASVLAYWMSSFVFDVACYIATQILAFIIFVIFNRTEYVSKDTVGPSIVLFLFFGVSSVPVSYFLSFFFKSSFSAQSVVFCINFTFGFLWVTVETMVAEQSLVFAKVVTYILRIFPAVCFGESMYVLAGTELANMMFPTRRKASLFALLRLNSSGRPTGGIGTGLIYMSCVGTGCAIALVIVEYLRLRRLDGFFSRCCTTPNEEDAEAHAALQRLDPSVLEEERRVCADETGPATDRIAVQHLRKHYVGSHHAAVEDISLGVQEGEVMGLLGLNGAGKTTTVSILAGEVVATGGKAFVNHYPVQSLASRSYVGYCPQYDALLCNLSAEEHLWLYGRLRGIREEHLTEEVPMLLRELGLYPFRRQAAGSLSGGNKRRLSLAIALVGHTTSVLLDEPTSGMDAVARAQTCDMVRRLTAEKSVILTTHLLDEVEALADRVAFVVRGNLRCVGTPQELKSAYKKEASYTLNVLFPNTVRLQSEERDLLEKVREYVLQTVSEVDSESDAKNEITCEVSEVHPCSMLLLVNGSLPAICTAVSRLQGGHAVDIPAPTYVSVSQPTLEDILLLQ</sequence>
<feature type="transmembrane region" description="Helical" evidence="11">
    <location>
        <begin position="356"/>
        <end position="380"/>
    </location>
</feature>
<protein>
    <submittedName>
        <fullName evidence="13">ATP-binding cassette protein subfamily A member 10 putative ABC transporter putative (ABCA10)</fullName>
    </submittedName>
</protein>
<reference evidence="13 14" key="1">
    <citation type="journal article" date="2015" name="PLoS Pathog.">
        <title>Leptomonas seymouri: Adaptations to the Dixenous Life Cycle Analyzed by Genome Sequencing, Transcriptome Profiling and Co-infection with Leishmania donovani.</title>
        <authorList>
            <person name="Kraeva N."/>
            <person name="Butenko A."/>
            <person name="Hlavacova J."/>
            <person name="Kostygov A."/>
            <person name="Myskova J."/>
            <person name="Grybchuk D."/>
            <person name="Lestinova T."/>
            <person name="Votypka J."/>
            <person name="Volf P."/>
            <person name="Opperdoes F."/>
            <person name="Flegontov P."/>
            <person name="Lukes J."/>
            <person name="Yurchenko V."/>
        </authorList>
    </citation>
    <scope>NUCLEOTIDE SEQUENCE [LARGE SCALE GENOMIC DNA]</scope>
    <source>
        <strain evidence="13 14">ATCC 30220</strain>
    </source>
</reference>
<evidence type="ECO:0000256" key="5">
    <source>
        <dbReference type="ARBA" id="ARBA00022737"/>
    </source>
</evidence>
<comment type="caution">
    <text evidence="13">The sequence shown here is derived from an EMBL/GenBank/DDBJ whole genome shotgun (WGS) entry which is preliminary data.</text>
</comment>
<evidence type="ECO:0000256" key="8">
    <source>
        <dbReference type="ARBA" id="ARBA00022989"/>
    </source>
</evidence>
<dbReference type="Pfam" id="PF00005">
    <property type="entry name" value="ABC_tran"/>
    <property type="match status" value="2"/>
</dbReference>
<evidence type="ECO:0000256" key="7">
    <source>
        <dbReference type="ARBA" id="ARBA00022840"/>
    </source>
</evidence>
<dbReference type="OMA" id="ARAQTCD"/>
<keyword evidence="6" id="KW-0547">Nucleotide-binding</keyword>
<keyword evidence="3" id="KW-0813">Transport</keyword>
<feature type="region of interest" description="Disordered" evidence="10">
    <location>
        <begin position="596"/>
        <end position="628"/>
    </location>
</feature>
<dbReference type="Gene3D" id="3.40.50.300">
    <property type="entry name" value="P-loop containing nucleotide triphosphate hydrolases"/>
    <property type="match status" value="2"/>
</dbReference>
<feature type="domain" description="ABC transporter" evidence="12">
    <location>
        <begin position="1539"/>
        <end position="1768"/>
    </location>
</feature>
<evidence type="ECO:0000256" key="3">
    <source>
        <dbReference type="ARBA" id="ARBA00022448"/>
    </source>
</evidence>
<proteinExistence type="inferred from homology"/>
<dbReference type="SMART" id="SM00382">
    <property type="entry name" value="AAA"/>
    <property type="match status" value="2"/>
</dbReference>
<evidence type="ECO:0000256" key="6">
    <source>
        <dbReference type="ARBA" id="ARBA00022741"/>
    </source>
</evidence>
<feature type="transmembrane region" description="Helical" evidence="11">
    <location>
        <begin position="659"/>
        <end position="677"/>
    </location>
</feature>
<keyword evidence="7 13" id="KW-0067">ATP-binding</keyword>
<feature type="transmembrane region" description="Helical" evidence="11">
    <location>
        <begin position="401"/>
        <end position="424"/>
    </location>
</feature>
<keyword evidence="14" id="KW-1185">Reference proteome</keyword>
<keyword evidence="4 11" id="KW-0812">Transmembrane</keyword>
<evidence type="ECO:0000313" key="14">
    <source>
        <dbReference type="Proteomes" id="UP000038009"/>
    </source>
</evidence>
<evidence type="ECO:0000256" key="11">
    <source>
        <dbReference type="SAM" id="Phobius"/>
    </source>
</evidence>
<name>A0A0N1I1A6_LEPSE</name>
<keyword evidence="9 11" id="KW-0472">Membrane</keyword>
<feature type="transmembrane region" description="Helical" evidence="11">
    <location>
        <begin position="27"/>
        <end position="49"/>
    </location>
</feature>
<dbReference type="InterPro" id="IPR017871">
    <property type="entry name" value="ABC_transporter-like_CS"/>
</dbReference>
<feature type="transmembrane region" description="Helical" evidence="11">
    <location>
        <begin position="1068"/>
        <end position="1089"/>
    </location>
</feature>
<feature type="transmembrane region" description="Helical" evidence="11">
    <location>
        <begin position="1378"/>
        <end position="1399"/>
    </location>
</feature>
<feature type="transmembrane region" description="Helical" evidence="11">
    <location>
        <begin position="1345"/>
        <end position="1366"/>
    </location>
</feature>
<evidence type="ECO:0000259" key="12">
    <source>
        <dbReference type="PROSITE" id="PS50893"/>
    </source>
</evidence>
<dbReference type="GO" id="GO:0016887">
    <property type="term" value="F:ATP hydrolysis activity"/>
    <property type="evidence" value="ECO:0007669"/>
    <property type="project" value="InterPro"/>
</dbReference>
<dbReference type="SUPFAM" id="SSF52540">
    <property type="entry name" value="P-loop containing nucleoside triphosphate hydrolases"/>
    <property type="match status" value="2"/>
</dbReference>
<comment type="subcellular location">
    <subcellularLocation>
        <location evidence="1">Membrane</location>
        <topology evidence="1">Multi-pass membrane protein</topology>
    </subcellularLocation>
</comment>
<dbReference type="GO" id="GO:0140359">
    <property type="term" value="F:ABC-type transporter activity"/>
    <property type="evidence" value="ECO:0007669"/>
    <property type="project" value="InterPro"/>
</dbReference>
<dbReference type="PROSITE" id="PS00211">
    <property type="entry name" value="ABC_TRANSPORTER_1"/>
    <property type="match status" value="2"/>
</dbReference>
<dbReference type="FunFam" id="3.40.50.300:FF:001253">
    <property type="entry name" value="ATP-binding cassette protein subfamily A, member 10"/>
    <property type="match status" value="2"/>
</dbReference>
<evidence type="ECO:0000313" key="13">
    <source>
        <dbReference type="EMBL" id="KPI88774.1"/>
    </source>
</evidence>
<dbReference type="GO" id="GO:0005319">
    <property type="term" value="F:lipid transporter activity"/>
    <property type="evidence" value="ECO:0007669"/>
    <property type="project" value="TreeGrafter"/>
</dbReference>
<feature type="transmembrane region" description="Helical" evidence="11">
    <location>
        <begin position="1411"/>
        <end position="1429"/>
    </location>
</feature>
<accession>A0A0N1I1A6</accession>
<organism evidence="13 14">
    <name type="scientific">Leptomonas seymouri</name>
    <dbReference type="NCBI Taxonomy" id="5684"/>
    <lineage>
        <taxon>Eukaryota</taxon>
        <taxon>Discoba</taxon>
        <taxon>Euglenozoa</taxon>
        <taxon>Kinetoplastea</taxon>
        <taxon>Metakinetoplastina</taxon>
        <taxon>Trypanosomatida</taxon>
        <taxon>Trypanosomatidae</taxon>
        <taxon>Leishmaniinae</taxon>
        <taxon>Leptomonas</taxon>
    </lineage>
</organism>
<keyword evidence="5" id="KW-0677">Repeat</keyword>
<dbReference type="CDD" id="cd03263">
    <property type="entry name" value="ABC_subfamily_A"/>
    <property type="match status" value="2"/>
</dbReference>
<comment type="similarity">
    <text evidence="2">Belongs to the ABC transporter superfamily. ABCA family.</text>
</comment>
<dbReference type="InterPro" id="IPR027417">
    <property type="entry name" value="P-loop_NTPase"/>
</dbReference>
<dbReference type="PROSITE" id="PS50893">
    <property type="entry name" value="ABC_TRANSPORTER_2"/>
    <property type="match status" value="2"/>
</dbReference>
<dbReference type="GO" id="GO:0016020">
    <property type="term" value="C:membrane"/>
    <property type="evidence" value="ECO:0007669"/>
    <property type="project" value="UniProtKB-SubCell"/>
</dbReference>
<feature type="transmembrane region" description="Helical" evidence="11">
    <location>
        <begin position="1265"/>
        <end position="1287"/>
    </location>
</feature>
<evidence type="ECO:0000256" key="1">
    <source>
        <dbReference type="ARBA" id="ARBA00004141"/>
    </source>
</evidence>
<evidence type="ECO:0000256" key="4">
    <source>
        <dbReference type="ARBA" id="ARBA00022692"/>
    </source>
</evidence>
<dbReference type="VEuPathDB" id="TriTrypDB:Lsey_0041_0340"/>
<evidence type="ECO:0000256" key="9">
    <source>
        <dbReference type="ARBA" id="ARBA00023136"/>
    </source>
</evidence>
<dbReference type="InterPro" id="IPR013525">
    <property type="entry name" value="ABC2_TM"/>
</dbReference>
<evidence type="ECO:0000256" key="2">
    <source>
        <dbReference type="ARBA" id="ARBA00008869"/>
    </source>
</evidence>